<dbReference type="RefSeq" id="XP_031579492.1">
    <property type="nucleotide sequence ID" value="XM_031722657.1"/>
</dbReference>
<protein>
    <submittedName>
        <fullName evidence="1">Uncharacterized protein</fullName>
    </submittedName>
</protein>
<proteinExistence type="predicted"/>
<dbReference type="AlphaFoldDB" id="A0A179UU46"/>
<evidence type="ECO:0000313" key="1">
    <source>
        <dbReference type="EMBL" id="OAT10759.1"/>
    </source>
</evidence>
<dbReference type="OrthoDB" id="2149705at2759"/>
<reference evidence="2" key="2">
    <citation type="journal article" date="2015" name="PLoS Genet.">
        <title>The dynamic genome and transcriptome of the human fungal pathogen Blastomyces and close relative Emmonsia.</title>
        <authorList>
            <person name="Munoz J.F."/>
            <person name="Gauthier G.M."/>
            <person name="Desjardins C.A."/>
            <person name="Gallo J.E."/>
            <person name="Holder J."/>
            <person name="Sullivan T.D."/>
            <person name="Marty A.J."/>
            <person name="Carmen J.C."/>
            <person name="Chen Z."/>
            <person name="Ding L."/>
            <person name="Gujja S."/>
            <person name="Magrini V."/>
            <person name="Misas E."/>
            <person name="Mitreva M."/>
            <person name="Priest M."/>
            <person name="Saif S."/>
            <person name="Whiston E.A."/>
            <person name="Young S."/>
            <person name="Zeng Q."/>
            <person name="Goldman W.E."/>
            <person name="Mardis E.R."/>
            <person name="Taylor J.W."/>
            <person name="McEwen J.G."/>
            <person name="Clay O.K."/>
            <person name="Klein B.S."/>
            <person name="Cuomo C.A."/>
        </authorList>
    </citation>
    <scope>NUCLEOTIDE SEQUENCE [LARGE SCALE GENOMIC DNA]</scope>
    <source>
        <strain evidence="2">SLH14081</strain>
    </source>
</reference>
<keyword evidence="2" id="KW-1185">Reference proteome</keyword>
<gene>
    <name evidence="1" type="ORF">BDBG_06560</name>
</gene>
<dbReference type="KEGG" id="bgh:BDBG_06560"/>
<dbReference type="GeneID" id="8503182"/>
<reference evidence="1" key="1">
    <citation type="submission" date="2009-02" db="EMBL/GenBank/DDBJ databases">
        <title>The Genome Sequence of Blastomyces dermatitidis strain SLH14081.</title>
        <authorList>
            <consortium name="The Broad Institute Genome Sequencing Platform"/>
            <consortium name="Broad Institute Microbial Sequencing Center."/>
            <person name="Champion M."/>
            <person name="Cuomo C."/>
            <person name="Ma L.-J."/>
            <person name="Henn M.R."/>
            <person name="Klein B."/>
            <person name="Goldman B."/>
            <person name="Young S."/>
            <person name="Kodira C.D."/>
            <person name="Zeng Q."/>
            <person name="Koehrsen M."/>
            <person name="Alvarado L."/>
            <person name="Berlin A.M."/>
            <person name="Heiman D.I."/>
            <person name="Hepburn T.A."/>
            <person name="Saif S."/>
            <person name="Shea T.D."/>
            <person name="Shenoy N."/>
            <person name="Sykes S."/>
            <person name="Galagan J."/>
            <person name="Nusbaum C."/>
            <person name="Birren B."/>
        </authorList>
    </citation>
    <scope>NUCLEOTIDE SEQUENCE</scope>
    <source>
        <strain evidence="1">SLH14081</strain>
    </source>
</reference>
<dbReference type="RefSeq" id="XP_002623121.2">
    <property type="nucleotide sequence ID" value="XM_002623075.2"/>
</dbReference>
<dbReference type="SUPFAM" id="SSF52374">
    <property type="entry name" value="Nucleotidylyl transferase"/>
    <property type="match status" value="1"/>
</dbReference>
<evidence type="ECO:0000313" key="2">
    <source>
        <dbReference type="Proteomes" id="UP000002038"/>
    </source>
</evidence>
<accession>A0A179UU46</accession>
<organism evidence="1 2">
    <name type="scientific">Blastomyces gilchristii (strain SLH14081)</name>
    <name type="common">Blastomyces dermatitidis</name>
    <dbReference type="NCBI Taxonomy" id="559298"/>
    <lineage>
        <taxon>Eukaryota</taxon>
        <taxon>Fungi</taxon>
        <taxon>Dikarya</taxon>
        <taxon>Ascomycota</taxon>
        <taxon>Pezizomycotina</taxon>
        <taxon>Eurotiomycetes</taxon>
        <taxon>Eurotiomycetidae</taxon>
        <taxon>Onygenales</taxon>
        <taxon>Ajellomycetaceae</taxon>
        <taxon>Blastomyces</taxon>
    </lineage>
</organism>
<name>A0A179UU46_BLAGS</name>
<dbReference type="VEuPathDB" id="FungiDB:BDBG_06560"/>
<dbReference type="EMBL" id="GG657461">
    <property type="protein sequence ID" value="OAT10759.1"/>
    <property type="molecule type" value="Genomic_DNA"/>
</dbReference>
<dbReference type="Proteomes" id="UP000002038">
    <property type="component" value="Unassembled WGS sequence"/>
</dbReference>
<dbReference type="EMBL" id="GG657461">
    <property type="protein sequence ID" value="OAT10760.1"/>
    <property type="molecule type" value="Genomic_DNA"/>
</dbReference>
<sequence length="396" mass="44419">MFELLVNLYLALVEQILAISLLSVNWIGTMDYTLPHDGIGHYPLGAGSYYFRDDLIGWIRTHIAETQINIFIGAQPNSSPHIGNITNIATAFALGQHLQRAGKIVCVYFDSVDTAPAPELDSNLQINGVLYQRSLRWRGVDKTYLCQFNEILKAFSRVSGVAYTVRMQADILSSSTALENLREIISQHCQLGALFSPKNGCIGVRAACPNHACGLADKAGIRNRYLEDCIEFHCPTHGNFALSLRDPQQTAKLELNTPMRNLLRNQLFCSDPAAHWIQVIGADYAGFYQEQLLWRPLATTSAGKPPIILYSPAILDWSGAKLSKSLYVERDAYKYLSNTHLRYMLSYDLLAASEFTLEIVYHVCSDWIDQPHKLFRAYSIYYLHDLLTAAKDATSS</sequence>